<dbReference type="PATRIC" id="fig|1149862.3.peg.107"/>
<keyword evidence="6" id="KW-0093">Biotin biosynthesis</keyword>
<gene>
    <name evidence="12" type="ORF">FB4_1831</name>
</gene>
<dbReference type="InterPro" id="IPR004723">
    <property type="entry name" value="AONS_Archaea/Proteobacteria"/>
</dbReference>
<accession>I9LKB2</accession>
<evidence type="ECO:0000256" key="6">
    <source>
        <dbReference type="ARBA" id="ARBA00022756"/>
    </source>
</evidence>
<dbReference type="NCBIfam" id="TIGR00858">
    <property type="entry name" value="bioF"/>
    <property type="match status" value="1"/>
</dbReference>
<dbReference type="OrthoDB" id="9807157at2"/>
<dbReference type="InterPro" id="IPR004839">
    <property type="entry name" value="Aminotransferase_I/II_large"/>
</dbReference>
<comment type="cofactor">
    <cofactor evidence="1 9 10">
        <name>pyridoxal 5'-phosphate</name>
        <dbReference type="ChEBI" id="CHEBI:597326"/>
    </cofactor>
</comment>
<dbReference type="GO" id="GO:0030170">
    <property type="term" value="F:pyridoxal phosphate binding"/>
    <property type="evidence" value="ECO:0007669"/>
    <property type="project" value="InterPro"/>
</dbReference>
<dbReference type="EMBL" id="AKVJ01000002">
    <property type="protein sequence ID" value="EIW20979.1"/>
    <property type="molecule type" value="Genomic_DNA"/>
</dbReference>
<dbReference type="SUPFAM" id="SSF53383">
    <property type="entry name" value="PLP-dependent transferases"/>
    <property type="match status" value="1"/>
</dbReference>
<comment type="pathway">
    <text evidence="2 10">Cofactor biosynthesis; biotin biosynthesis.</text>
</comment>
<comment type="function">
    <text evidence="10">Catalyzes the decarboxylative condensation of pimeloyl-[acyl-carrier protein] and L-alanine to produce 8-amino-7-oxononanoate (AON), [acyl-carrier protein], and carbon dioxide.</text>
</comment>
<evidence type="ECO:0000256" key="1">
    <source>
        <dbReference type="ARBA" id="ARBA00001933"/>
    </source>
</evidence>
<keyword evidence="7 9" id="KW-0663">Pyridoxal phosphate</keyword>
<keyword evidence="5 10" id="KW-0808">Transferase</keyword>
<dbReference type="PROSITE" id="PS00599">
    <property type="entry name" value="AA_TRANSFER_CLASS_2"/>
    <property type="match status" value="1"/>
</dbReference>
<evidence type="ECO:0000256" key="4">
    <source>
        <dbReference type="ARBA" id="ARBA00011738"/>
    </source>
</evidence>
<protein>
    <recommendedName>
        <fullName evidence="10">8-amino-7-ketopelargonate synthase</fullName>
        <ecNumber evidence="10">2.3.1.47</ecNumber>
    </recommendedName>
</protein>
<comment type="similarity">
    <text evidence="3 10">Belongs to the class-II pyridoxal-phosphate-dependent aminotransferase family. BioF subfamily.</text>
</comment>
<dbReference type="EC" id="2.3.1.47" evidence="10"/>
<dbReference type="RefSeq" id="WP_007930334.1">
    <property type="nucleotide sequence ID" value="NZ_AKVJ01000002.1"/>
</dbReference>
<organism evidence="12 13">
    <name type="scientific">Pelosinus fermentans B4</name>
    <dbReference type="NCBI Taxonomy" id="1149862"/>
    <lineage>
        <taxon>Bacteria</taxon>
        <taxon>Bacillati</taxon>
        <taxon>Bacillota</taxon>
        <taxon>Negativicutes</taxon>
        <taxon>Selenomonadales</taxon>
        <taxon>Sporomusaceae</taxon>
        <taxon>Pelosinus</taxon>
    </lineage>
</organism>
<dbReference type="CDD" id="cd06454">
    <property type="entry name" value="KBL_like"/>
    <property type="match status" value="1"/>
</dbReference>
<feature type="domain" description="Aminotransferase class I/classII large" evidence="11">
    <location>
        <begin position="38"/>
        <end position="378"/>
    </location>
</feature>
<comment type="subunit">
    <text evidence="4 10">Homodimer.</text>
</comment>
<dbReference type="InterPro" id="IPR050087">
    <property type="entry name" value="AON_synthase_class-II"/>
</dbReference>
<evidence type="ECO:0000256" key="3">
    <source>
        <dbReference type="ARBA" id="ARBA00010008"/>
    </source>
</evidence>
<evidence type="ECO:0000313" key="12">
    <source>
        <dbReference type="EMBL" id="EIW20979.1"/>
    </source>
</evidence>
<dbReference type="Gene3D" id="3.40.640.10">
    <property type="entry name" value="Type I PLP-dependent aspartate aminotransferase-like (Major domain)"/>
    <property type="match status" value="1"/>
</dbReference>
<evidence type="ECO:0000313" key="13">
    <source>
        <dbReference type="Proteomes" id="UP000004324"/>
    </source>
</evidence>
<dbReference type="Gene3D" id="3.90.1150.10">
    <property type="entry name" value="Aspartate Aminotransferase, domain 1"/>
    <property type="match status" value="1"/>
</dbReference>
<dbReference type="Proteomes" id="UP000004324">
    <property type="component" value="Unassembled WGS sequence"/>
</dbReference>
<evidence type="ECO:0000256" key="10">
    <source>
        <dbReference type="RuleBase" id="RU003693"/>
    </source>
</evidence>
<reference evidence="12 13" key="1">
    <citation type="journal article" date="2012" name="J. Bacteriol.">
        <title>Draft Genome Sequences for Two Metal-Reducing Pelosinus fermentans Strains Isolated from a Cr(VI)-Contaminated Site and for Type Strain R7.</title>
        <authorList>
            <person name="Brown S.D."/>
            <person name="Podar M."/>
            <person name="Klingeman D.M."/>
            <person name="Johnson C.M."/>
            <person name="Yang Z.K."/>
            <person name="Utturkar S.M."/>
            <person name="Land M.L."/>
            <person name="Mosher J.J."/>
            <person name="Hurt R.A.Jr."/>
            <person name="Phelps T.J."/>
            <person name="Palumbo A.V."/>
            <person name="Arkin A.P."/>
            <person name="Hazen T.C."/>
            <person name="Elias D.A."/>
        </authorList>
    </citation>
    <scope>NUCLEOTIDE SEQUENCE [LARGE SCALE GENOMIC DNA]</scope>
    <source>
        <strain evidence="12 13">B4</strain>
    </source>
</reference>
<evidence type="ECO:0000256" key="5">
    <source>
        <dbReference type="ARBA" id="ARBA00022679"/>
    </source>
</evidence>
<proteinExistence type="inferred from homology"/>
<evidence type="ECO:0000256" key="9">
    <source>
        <dbReference type="PIRSR" id="PIRSR604723-51"/>
    </source>
</evidence>
<dbReference type="PANTHER" id="PTHR13693">
    <property type="entry name" value="CLASS II AMINOTRANSFERASE/8-AMINO-7-OXONONANOATE SYNTHASE"/>
    <property type="match status" value="1"/>
</dbReference>
<dbReference type="GO" id="GO:0008710">
    <property type="term" value="F:8-amino-7-oxononanoate synthase activity"/>
    <property type="evidence" value="ECO:0007669"/>
    <property type="project" value="UniProtKB-UniRule"/>
</dbReference>
<comment type="catalytic activity">
    <reaction evidence="8 10">
        <text>6-carboxyhexanoyl-[ACP] + L-alanine + H(+) = (8S)-8-amino-7-oxononanoate + holo-[ACP] + CO2</text>
        <dbReference type="Rhea" id="RHEA:42288"/>
        <dbReference type="Rhea" id="RHEA-COMP:9685"/>
        <dbReference type="Rhea" id="RHEA-COMP:9955"/>
        <dbReference type="ChEBI" id="CHEBI:15378"/>
        <dbReference type="ChEBI" id="CHEBI:16526"/>
        <dbReference type="ChEBI" id="CHEBI:57972"/>
        <dbReference type="ChEBI" id="CHEBI:64479"/>
        <dbReference type="ChEBI" id="CHEBI:78846"/>
        <dbReference type="ChEBI" id="CHEBI:149468"/>
        <dbReference type="EC" id="2.3.1.47"/>
    </reaction>
</comment>
<dbReference type="InterPro" id="IPR015424">
    <property type="entry name" value="PyrdxlP-dep_Trfase"/>
</dbReference>
<dbReference type="InterPro" id="IPR001917">
    <property type="entry name" value="Aminotrans_II_pyridoxalP_BS"/>
</dbReference>
<sequence>MEFCKTYLLKVQEQNLYRKPVSYRFSDAVHVELEGKTYLSLSTNNYLGLTHSTAVQQAAVDAICQYGTGSGGARLTTGSHPLYQKLEQGLAAFKKTEAAVVFNTGYMANVGVISALSGKGDVIFSDALNHASIIDGCCLSKAHRVVYRHGDMDDLAEKLKNTPCSDRRLIVTDGVFSMDGDIAPLDDIAALGEIYGAMVMVDDAHAVGVLGNGGCGTVDHFGLQGKVDIQMGTLSKSLASEGGYVAGSQALIAYLMNKARSFIFSTALSPATVGAAHGALLELQNHPELVETVLQNAQYVREALTAADVPVEGNMTPILPIMVGEAALAIKMVELLKEEGLLVSAIRPPTVPPGSSRLRLTISAAHDRKELAQAVESIIAVSRKVKLIT</sequence>
<name>I9LKB2_9FIRM</name>
<evidence type="ECO:0000256" key="7">
    <source>
        <dbReference type="ARBA" id="ARBA00022898"/>
    </source>
</evidence>
<evidence type="ECO:0000256" key="8">
    <source>
        <dbReference type="ARBA" id="ARBA00047715"/>
    </source>
</evidence>
<dbReference type="InterPro" id="IPR015422">
    <property type="entry name" value="PyrdxlP-dep_Trfase_small"/>
</dbReference>
<dbReference type="UniPathway" id="UPA00078"/>
<dbReference type="Pfam" id="PF00155">
    <property type="entry name" value="Aminotran_1_2"/>
    <property type="match status" value="1"/>
</dbReference>
<dbReference type="GO" id="GO:0009102">
    <property type="term" value="P:biotin biosynthetic process"/>
    <property type="evidence" value="ECO:0007669"/>
    <property type="project" value="UniProtKB-UniRule"/>
</dbReference>
<keyword evidence="13" id="KW-1185">Reference proteome</keyword>
<comment type="caution">
    <text evidence="12">The sequence shown here is derived from an EMBL/GenBank/DDBJ whole genome shotgun (WGS) entry which is preliminary data.</text>
</comment>
<dbReference type="InterPro" id="IPR015421">
    <property type="entry name" value="PyrdxlP-dep_Trfase_major"/>
</dbReference>
<evidence type="ECO:0000256" key="2">
    <source>
        <dbReference type="ARBA" id="ARBA00004746"/>
    </source>
</evidence>
<feature type="modified residue" description="N6-(pyridoxal phosphate)lysine" evidence="9">
    <location>
        <position position="236"/>
    </location>
</feature>
<evidence type="ECO:0000259" key="11">
    <source>
        <dbReference type="Pfam" id="PF00155"/>
    </source>
</evidence>
<dbReference type="AlphaFoldDB" id="I9LKB2"/>